<evidence type="ECO:0000313" key="2">
    <source>
        <dbReference type="EMBL" id="GMT19596.1"/>
    </source>
</evidence>
<dbReference type="Pfam" id="PF15375">
    <property type="entry name" value="FSAF1"/>
    <property type="match status" value="1"/>
</dbReference>
<feature type="non-terminal residue" evidence="2">
    <location>
        <position position="1"/>
    </location>
</feature>
<dbReference type="Proteomes" id="UP001432322">
    <property type="component" value="Unassembled WGS sequence"/>
</dbReference>
<gene>
    <name evidence="2" type="ORF">PFISCL1PPCAC_10893</name>
</gene>
<name>A0AAV5VLU9_9BILA</name>
<evidence type="ECO:0000313" key="3">
    <source>
        <dbReference type="Proteomes" id="UP001432322"/>
    </source>
</evidence>
<comment type="caution">
    <text evidence="2">The sequence shown here is derived from an EMBL/GenBank/DDBJ whole genome shotgun (WGS) entry which is preliminary data.</text>
</comment>
<feature type="compositionally biased region" description="Basic residues" evidence="1">
    <location>
        <begin position="181"/>
        <end position="193"/>
    </location>
</feature>
<reference evidence="2" key="1">
    <citation type="submission" date="2023-10" db="EMBL/GenBank/DDBJ databases">
        <title>Genome assembly of Pristionchus species.</title>
        <authorList>
            <person name="Yoshida K."/>
            <person name="Sommer R.J."/>
        </authorList>
    </citation>
    <scope>NUCLEOTIDE SEQUENCE</scope>
    <source>
        <strain evidence="2">RS5133</strain>
    </source>
</reference>
<dbReference type="EMBL" id="BTSY01000003">
    <property type="protein sequence ID" value="GMT19596.1"/>
    <property type="molecule type" value="Genomic_DNA"/>
</dbReference>
<accession>A0AAV5VLU9</accession>
<organism evidence="2 3">
    <name type="scientific">Pristionchus fissidentatus</name>
    <dbReference type="NCBI Taxonomy" id="1538716"/>
    <lineage>
        <taxon>Eukaryota</taxon>
        <taxon>Metazoa</taxon>
        <taxon>Ecdysozoa</taxon>
        <taxon>Nematoda</taxon>
        <taxon>Chromadorea</taxon>
        <taxon>Rhabditida</taxon>
        <taxon>Rhabditina</taxon>
        <taxon>Diplogasteromorpha</taxon>
        <taxon>Diplogasteroidea</taxon>
        <taxon>Neodiplogasteridae</taxon>
        <taxon>Pristionchus</taxon>
    </lineage>
</organism>
<keyword evidence="3" id="KW-1185">Reference proteome</keyword>
<dbReference type="AlphaFoldDB" id="A0AAV5VLU9"/>
<dbReference type="InterPro" id="IPR027973">
    <property type="entry name" value="FSAF1-like"/>
</dbReference>
<evidence type="ECO:0000256" key="1">
    <source>
        <dbReference type="SAM" id="MobiDB-lite"/>
    </source>
</evidence>
<sequence length="199" mass="21757">IFVMDSWGCSIGEDDLFCRKVGSETHFLDDLVERSLNGTPDSDQLLLDEVNALPKADSPASSIENVQVVPCEGAAAACKERRSAPKILKKKSSSSVKKEATFKNLKKVTFEIEKMVADEAYEGADRDDARARLAIRLGAAPLPGNFVNYKQLKDDRAQMKADKALQAVNGNLVNAMSLTKSKNKKTGAKKGKVVKRDRN</sequence>
<feature type="region of interest" description="Disordered" evidence="1">
    <location>
        <begin position="176"/>
        <end position="199"/>
    </location>
</feature>
<protein>
    <submittedName>
        <fullName evidence="2">Uncharacterized protein</fullName>
    </submittedName>
</protein>
<proteinExistence type="predicted"/>